<dbReference type="Proteomes" id="UP000185781">
    <property type="component" value="Unassembled WGS sequence"/>
</dbReference>
<accession>A0A1N7LIM2</accession>
<evidence type="ECO:0000313" key="1">
    <source>
        <dbReference type="EMBL" id="SIS73662.1"/>
    </source>
</evidence>
<dbReference type="EMBL" id="FTOV01000002">
    <property type="protein sequence ID" value="SIS73662.1"/>
    <property type="molecule type" value="Genomic_DNA"/>
</dbReference>
<name>A0A1N7LIM2_9FLAO</name>
<evidence type="ECO:0000313" key="2">
    <source>
        <dbReference type="Proteomes" id="UP000185781"/>
    </source>
</evidence>
<dbReference type="AlphaFoldDB" id="A0A1N7LIM2"/>
<sequence length="46" mass="5275">MKTKKTKIMDEIERLAFALQHFAGLEEYDFQPSLVVCLVGHSHLLS</sequence>
<organism evidence="1 2">
    <name type="scientific">Chryseobacterium gambrini</name>
    <dbReference type="NCBI Taxonomy" id="373672"/>
    <lineage>
        <taxon>Bacteria</taxon>
        <taxon>Pseudomonadati</taxon>
        <taxon>Bacteroidota</taxon>
        <taxon>Flavobacteriia</taxon>
        <taxon>Flavobacteriales</taxon>
        <taxon>Weeksellaceae</taxon>
        <taxon>Chryseobacterium group</taxon>
        <taxon>Chryseobacterium</taxon>
    </lineage>
</organism>
<gene>
    <name evidence="1" type="ORF">SAMN05421785_102261</name>
</gene>
<proteinExistence type="predicted"/>
<reference evidence="1 2" key="1">
    <citation type="submission" date="2017-01" db="EMBL/GenBank/DDBJ databases">
        <authorList>
            <person name="Mah S.A."/>
            <person name="Swanson W.J."/>
            <person name="Moy G.W."/>
            <person name="Vacquier V.D."/>
        </authorList>
    </citation>
    <scope>NUCLEOTIDE SEQUENCE [LARGE SCALE GENOMIC DNA]</scope>
    <source>
        <strain evidence="1 2">DSM 18014</strain>
    </source>
</reference>
<protein>
    <submittedName>
        <fullName evidence="1">Uncharacterized protein</fullName>
    </submittedName>
</protein>